<name>A0A2V2MVP3_9EURY</name>
<comment type="caution">
    <text evidence="1">The sequence shown here is derived from an EMBL/GenBank/DDBJ whole genome shotgun (WGS) entry which is preliminary data.</text>
</comment>
<dbReference type="OrthoDB" id="114322at2157"/>
<dbReference type="Proteomes" id="UP000245657">
    <property type="component" value="Unassembled WGS sequence"/>
</dbReference>
<sequence length="182" mass="20149">MNKDLLIPPIIADCIYYAVSGVSEVQFLHTSGCPICSGQLISHDLKKRRFSTIKTKDGISHINVYVKRFHCRDCGHLCYADAPFYESSRFGSPIIDLCLVLSHTYSYSYTSHILDQLGIIIDRGTVRKIVQKYDHPVKVVDLYGIQLPSSILALSALGMKSAQSVPLSGTEVLQACGFPEPL</sequence>
<dbReference type="AlphaFoldDB" id="A0A2V2MVP3"/>
<proteinExistence type="predicted"/>
<gene>
    <name evidence="1" type="ORF">DK846_11225</name>
</gene>
<evidence type="ECO:0000313" key="2">
    <source>
        <dbReference type="Proteomes" id="UP000245657"/>
    </source>
</evidence>
<dbReference type="GeneID" id="97550433"/>
<protein>
    <recommendedName>
        <fullName evidence="3">Transposase IS204/IS1001/IS1096/IS1165 zinc-finger domain-containing protein</fullName>
    </recommendedName>
</protein>
<reference evidence="1 2" key="1">
    <citation type="submission" date="2018-05" db="EMBL/GenBank/DDBJ databases">
        <title>Draft genome of Methanospirillum lacunae Ki8-1.</title>
        <authorList>
            <person name="Dueholm M.S."/>
            <person name="Nielsen P.H."/>
            <person name="Bakmann L.F."/>
            <person name="Otzen D.E."/>
        </authorList>
    </citation>
    <scope>NUCLEOTIDE SEQUENCE [LARGE SCALE GENOMIC DNA]</scope>
    <source>
        <strain evidence="1 2">Ki8-1</strain>
    </source>
</reference>
<dbReference type="RefSeq" id="WP_109969047.1">
    <property type="nucleotide sequence ID" value="NZ_CP176093.1"/>
</dbReference>
<accession>A0A2V2MVP3</accession>
<organism evidence="1 2">
    <name type="scientific">Methanospirillum lacunae</name>
    <dbReference type="NCBI Taxonomy" id="668570"/>
    <lineage>
        <taxon>Archaea</taxon>
        <taxon>Methanobacteriati</taxon>
        <taxon>Methanobacteriota</taxon>
        <taxon>Stenosarchaea group</taxon>
        <taxon>Methanomicrobia</taxon>
        <taxon>Methanomicrobiales</taxon>
        <taxon>Methanospirillaceae</taxon>
        <taxon>Methanospirillum</taxon>
    </lineage>
</organism>
<keyword evidence="2" id="KW-1185">Reference proteome</keyword>
<evidence type="ECO:0000313" key="1">
    <source>
        <dbReference type="EMBL" id="PWR71429.1"/>
    </source>
</evidence>
<dbReference type="EMBL" id="QGMY01000008">
    <property type="protein sequence ID" value="PWR71429.1"/>
    <property type="molecule type" value="Genomic_DNA"/>
</dbReference>
<evidence type="ECO:0008006" key="3">
    <source>
        <dbReference type="Google" id="ProtNLM"/>
    </source>
</evidence>